<feature type="transmembrane region" description="Helical" evidence="4">
    <location>
        <begin position="296"/>
        <end position="314"/>
    </location>
</feature>
<feature type="transmembrane region" description="Helical" evidence="4">
    <location>
        <begin position="320"/>
        <end position="342"/>
    </location>
</feature>
<dbReference type="InterPro" id="IPR011701">
    <property type="entry name" value="MFS"/>
</dbReference>
<name>B2IJK2_BEII9</name>
<protein>
    <submittedName>
        <fullName evidence="6">Major facilitator superfamily MFS_1</fullName>
    </submittedName>
</protein>
<feature type="transmembrane region" description="Helical" evidence="4">
    <location>
        <begin position="104"/>
        <end position="125"/>
    </location>
</feature>
<evidence type="ECO:0000259" key="5">
    <source>
        <dbReference type="PROSITE" id="PS50850"/>
    </source>
</evidence>
<evidence type="ECO:0000256" key="4">
    <source>
        <dbReference type="SAM" id="Phobius"/>
    </source>
</evidence>
<sequence>MPNKSIHYAWIVAAVTFLVLLIGAGIRATPGVLILPLQQEFGWSNAQISGAIAINILLYGLVGPFAVALMERFGLRATVCAALGLLSVGVGLTIFMTAPWQLTLLWGLVVGLGSGMVAMVLGATVAERWFVQRRGLILGLLTASSATGQLVFLPLLAQLVAWQGWRAVSLTVALLALLLVPLVALLLRDRPVDLGLPPYGGDALVPAVNKHRNPVARALRALGTGFLSRDFWLLGGSFFICGASTNGLIGTHLITACGDYNIPEVRAAGLLAMMGVFDFFGTTGSGWLTDRFDSRLLLFWYYALRGLSLLYLPFAFDGSFYGLSIFAVFYGLDWIATVPPTIRLAEQSFGRENAAVMFGWIAALHQVGGAFAAWVAGTLRTQTGSYFSAFLSAGLMCFLAAILVAFIGSGRALPDAKRSRRLMPETGSLAENG</sequence>
<dbReference type="KEGG" id="bid:Bind_1234"/>
<dbReference type="GO" id="GO:0022857">
    <property type="term" value="F:transmembrane transporter activity"/>
    <property type="evidence" value="ECO:0007669"/>
    <property type="project" value="InterPro"/>
</dbReference>
<feature type="transmembrane region" description="Helical" evidence="4">
    <location>
        <begin position="231"/>
        <end position="255"/>
    </location>
</feature>
<accession>B2IJK2</accession>
<gene>
    <name evidence="6" type="ordered locus">Bind_1234</name>
</gene>
<dbReference type="PANTHER" id="PTHR11360:SF290">
    <property type="entry name" value="MONOCARBOXYLATE MFS PERMEASE"/>
    <property type="match status" value="1"/>
</dbReference>
<evidence type="ECO:0000256" key="1">
    <source>
        <dbReference type="ARBA" id="ARBA00022692"/>
    </source>
</evidence>
<dbReference type="HOGENOM" id="CLU_001265_59_9_5"/>
<dbReference type="InterPro" id="IPR020846">
    <property type="entry name" value="MFS_dom"/>
</dbReference>
<dbReference type="InterPro" id="IPR036259">
    <property type="entry name" value="MFS_trans_sf"/>
</dbReference>
<reference evidence="6 7" key="2">
    <citation type="journal article" date="2010" name="J. Bacteriol.">
        <title>Complete genome sequence of Beijerinckia indica subsp. indica.</title>
        <authorList>
            <person name="Tamas I."/>
            <person name="Dedysh S.N."/>
            <person name="Liesack W."/>
            <person name="Stott M.B."/>
            <person name="Alam M."/>
            <person name="Murrell J.C."/>
            <person name="Dunfield P.F."/>
        </authorList>
    </citation>
    <scope>NUCLEOTIDE SEQUENCE [LARGE SCALE GENOMIC DNA]</scope>
    <source>
        <strain evidence="7">ATCC 9039 / DSM 1715 / NCIMB 8712</strain>
    </source>
</reference>
<dbReference type="SUPFAM" id="SSF103473">
    <property type="entry name" value="MFS general substrate transporter"/>
    <property type="match status" value="1"/>
</dbReference>
<proteinExistence type="predicted"/>
<keyword evidence="1 4" id="KW-0812">Transmembrane</keyword>
<evidence type="ECO:0000256" key="3">
    <source>
        <dbReference type="ARBA" id="ARBA00023136"/>
    </source>
</evidence>
<feature type="transmembrane region" description="Helical" evidence="4">
    <location>
        <begin position="7"/>
        <end position="28"/>
    </location>
</feature>
<feature type="transmembrane region" description="Helical" evidence="4">
    <location>
        <begin position="389"/>
        <end position="413"/>
    </location>
</feature>
<feature type="transmembrane region" description="Helical" evidence="4">
    <location>
        <begin position="267"/>
        <end position="289"/>
    </location>
</feature>
<organism evidence="6 7">
    <name type="scientific">Beijerinckia indica subsp. indica (strain ATCC 9039 / DSM 1715 / NCIMB 8712)</name>
    <dbReference type="NCBI Taxonomy" id="395963"/>
    <lineage>
        <taxon>Bacteria</taxon>
        <taxon>Pseudomonadati</taxon>
        <taxon>Pseudomonadota</taxon>
        <taxon>Alphaproteobacteria</taxon>
        <taxon>Hyphomicrobiales</taxon>
        <taxon>Beijerinckiaceae</taxon>
        <taxon>Beijerinckia</taxon>
    </lineage>
</organism>
<keyword evidence="2 4" id="KW-1133">Transmembrane helix</keyword>
<feature type="transmembrane region" description="Helical" evidence="4">
    <location>
        <begin position="167"/>
        <end position="187"/>
    </location>
</feature>
<feature type="domain" description="Major facilitator superfamily (MFS) profile" evidence="5">
    <location>
        <begin position="11"/>
        <end position="412"/>
    </location>
</feature>
<dbReference type="eggNOG" id="COG2223">
    <property type="taxonomic scope" value="Bacteria"/>
</dbReference>
<dbReference type="AlphaFoldDB" id="B2IJK2"/>
<feature type="transmembrane region" description="Helical" evidence="4">
    <location>
        <begin position="48"/>
        <end position="70"/>
    </location>
</feature>
<dbReference type="PANTHER" id="PTHR11360">
    <property type="entry name" value="MONOCARBOXYLATE TRANSPORTER"/>
    <property type="match status" value="1"/>
</dbReference>
<reference evidence="7" key="1">
    <citation type="submission" date="2008-03" db="EMBL/GenBank/DDBJ databases">
        <title>Complete sequence of chromosome of Beijerinckia indica subsp. indica ATCC 9039.</title>
        <authorList>
            <consortium name="US DOE Joint Genome Institute"/>
            <person name="Copeland A."/>
            <person name="Lucas S."/>
            <person name="Lapidus A."/>
            <person name="Glavina del Rio T."/>
            <person name="Dalin E."/>
            <person name="Tice H."/>
            <person name="Bruce D."/>
            <person name="Goodwin L."/>
            <person name="Pitluck S."/>
            <person name="LaButti K."/>
            <person name="Schmutz J."/>
            <person name="Larimer F."/>
            <person name="Land M."/>
            <person name="Hauser L."/>
            <person name="Kyrpides N."/>
            <person name="Mikhailova N."/>
            <person name="Dunfield P.F."/>
            <person name="Dedysh S.N."/>
            <person name="Liesack W."/>
            <person name="Saw J.H."/>
            <person name="Alam M."/>
            <person name="Chen Y."/>
            <person name="Murrell J.C."/>
            <person name="Richardson P."/>
        </authorList>
    </citation>
    <scope>NUCLEOTIDE SEQUENCE [LARGE SCALE GENOMIC DNA]</scope>
    <source>
        <strain evidence="7">ATCC 9039 / DSM 1715 / NCIMB 8712</strain>
    </source>
</reference>
<keyword evidence="3 4" id="KW-0472">Membrane</keyword>
<dbReference type="EMBL" id="CP001016">
    <property type="protein sequence ID" value="ACB94876.1"/>
    <property type="molecule type" value="Genomic_DNA"/>
</dbReference>
<dbReference type="CDD" id="cd17355">
    <property type="entry name" value="MFS_YcxA_like"/>
    <property type="match status" value="1"/>
</dbReference>
<dbReference type="PROSITE" id="PS50850">
    <property type="entry name" value="MFS"/>
    <property type="match status" value="1"/>
</dbReference>
<feature type="transmembrane region" description="Helical" evidence="4">
    <location>
        <begin position="354"/>
        <end position="377"/>
    </location>
</feature>
<dbReference type="RefSeq" id="WP_012384233.1">
    <property type="nucleotide sequence ID" value="NC_010581.1"/>
</dbReference>
<evidence type="ECO:0000313" key="6">
    <source>
        <dbReference type="EMBL" id="ACB94876.1"/>
    </source>
</evidence>
<dbReference type="OrthoDB" id="146345at2"/>
<dbReference type="Gene3D" id="1.20.1250.20">
    <property type="entry name" value="MFS general substrate transporter like domains"/>
    <property type="match status" value="2"/>
</dbReference>
<evidence type="ECO:0000313" key="7">
    <source>
        <dbReference type="Proteomes" id="UP000001695"/>
    </source>
</evidence>
<evidence type="ECO:0000256" key="2">
    <source>
        <dbReference type="ARBA" id="ARBA00022989"/>
    </source>
</evidence>
<dbReference type="Proteomes" id="UP000001695">
    <property type="component" value="Chromosome"/>
</dbReference>
<dbReference type="STRING" id="395963.Bind_1234"/>
<keyword evidence="7" id="KW-1185">Reference proteome</keyword>
<feature type="transmembrane region" description="Helical" evidence="4">
    <location>
        <begin position="77"/>
        <end position="98"/>
    </location>
</feature>
<dbReference type="InterPro" id="IPR050327">
    <property type="entry name" value="Proton-linked_MCT"/>
</dbReference>
<dbReference type="Pfam" id="PF07690">
    <property type="entry name" value="MFS_1"/>
    <property type="match status" value="1"/>
</dbReference>
<feature type="transmembrane region" description="Helical" evidence="4">
    <location>
        <begin position="137"/>
        <end position="161"/>
    </location>
</feature>